<keyword evidence="3" id="KW-1185">Reference proteome</keyword>
<dbReference type="EMBL" id="BAAAPN010000051">
    <property type="protein sequence ID" value="GAA1763018.1"/>
    <property type="molecule type" value="Genomic_DNA"/>
</dbReference>
<protein>
    <submittedName>
        <fullName evidence="2">Uncharacterized protein</fullName>
    </submittedName>
</protein>
<gene>
    <name evidence="2" type="ORF">GCM10009810_22890</name>
</gene>
<comment type="caution">
    <text evidence="2">The sequence shown here is derived from an EMBL/GenBank/DDBJ whole genome shotgun (WGS) entry which is preliminary data.</text>
</comment>
<proteinExistence type="predicted"/>
<organism evidence="2 3">
    <name type="scientific">Nostocoides vanveenii</name>
    <dbReference type="NCBI Taxonomy" id="330835"/>
    <lineage>
        <taxon>Bacteria</taxon>
        <taxon>Bacillati</taxon>
        <taxon>Actinomycetota</taxon>
        <taxon>Actinomycetes</taxon>
        <taxon>Micrococcales</taxon>
        <taxon>Intrasporangiaceae</taxon>
        <taxon>Nostocoides</taxon>
    </lineage>
</organism>
<reference evidence="3" key="1">
    <citation type="journal article" date="2019" name="Int. J. Syst. Evol. Microbiol.">
        <title>The Global Catalogue of Microorganisms (GCM) 10K type strain sequencing project: providing services to taxonomists for standard genome sequencing and annotation.</title>
        <authorList>
            <consortium name="The Broad Institute Genomics Platform"/>
            <consortium name="The Broad Institute Genome Sequencing Center for Infectious Disease"/>
            <person name="Wu L."/>
            <person name="Ma J."/>
        </authorList>
    </citation>
    <scope>NUCLEOTIDE SEQUENCE [LARGE SCALE GENOMIC DNA]</scope>
    <source>
        <strain evidence="3">JCM 15591</strain>
    </source>
</reference>
<dbReference type="Proteomes" id="UP001501475">
    <property type="component" value="Unassembled WGS sequence"/>
</dbReference>
<evidence type="ECO:0000313" key="2">
    <source>
        <dbReference type="EMBL" id="GAA1763018.1"/>
    </source>
</evidence>
<name>A0ABP4WU64_9MICO</name>
<evidence type="ECO:0000256" key="1">
    <source>
        <dbReference type="SAM" id="MobiDB-lite"/>
    </source>
</evidence>
<evidence type="ECO:0000313" key="3">
    <source>
        <dbReference type="Proteomes" id="UP001501475"/>
    </source>
</evidence>
<accession>A0ABP4WU64</accession>
<sequence>MSAERLTTPRPQASRQGDGRAEVGRAGAGGLTDRKPKPRAIAFRPATAGPFRAPAPILGARGVRARAGREGWGRAGGFRGASGRREAG</sequence>
<feature type="region of interest" description="Disordered" evidence="1">
    <location>
        <begin position="1"/>
        <end position="38"/>
    </location>
</feature>
<feature type="region of interest" description="Disordered" evidence="1">
    <location>
        <begin position="64"/>
        <end position="88"/>
    </location>
</feature>